<sequence>MKKKGIPYSPKPRNAFERGLFKYFEGERDQEEKEKNQKKKSSQEKENIEK</sequence>
<dbReference type="EMBL" id="UFYW01000001">
    <property type="protein sequence ID" value="STD83105.1"/>
    <property type="molecule type" value="Genomic_DNA"/>
</dbReference>
<dbReference type="Proteomes" id="UP001183682">
    <property type="component" value="Unassembled WGS sequence"/>
</dbReference>
<reference evidence="4 5" key="1">
    <citation type="submission" date="2018-06" db="EMBL/GenBank/DDBJ databases">
        <authorList>
            <consortium name="Pathogen Informatics"/>
            <person name="Doyle S."/>
        </authorList>
    </citation>
    <scope>NUCLEOTIDE SEQUENCE [LARGE SCALE GENOMIC DNA]</scope>
    <source>
        <strain evidence="4 5">NCTC12360</strain>
    </source>
</reference>
<accession>A0A366U591</accession>
<protein>
    <submittedName>
        <fullName evidence="2">Uncharacterized protein</fullName>
    </submittedName>
</protein>
<evidence type="ECO:0000313" key="3">
    <source>
        <dbReference type="EMBL" id="QOG26675.1"/>
    </source>
</evidence>
<dbReference type="Proteomes" id="UP000516696">
    <property type="component" value="Chromosome"/>
</dbReference>
<evidence type="ECO:0000313" key="5">
    <source>
        <dbReference type="Proteomes" id="UP000254807"/>
    </source>
</evidence>
<dbReference type="EMBL" id="CP050485">
    <property type="protein sequence ID" value="QOG26675.1"/>
    <property type="molecule type" value="Genomic_DNA"/>
</dbReference>
<proteinExistence type="predicted"/>
<evidence type="ECO:0000313" key="6">
    <source>
        <dbReference type="Proteomes" id="UP000516696"/>
    </source>
</evidence>
<dbReference type="RefSeq" id="WP_164742214.1">
    <property type="nucleotide sequence ID" value="NZ_CP050485.1"/>
</dbReference>
<reference evidence="2" key="3">
    <citation type="submission" date="2023-03" db="EMBL/GenBank/DDBJ databases">
        <authorList>
            <person name="Shen W."/>
            <person name="Cai J."/>
        </authorList>
    </citation>
    <scope>NUCLEOTIDE SEQUENCE</scope>
    <source>
        <strain evidence="2">K69-2</strain>
    </source>
</reference>
<dbReference type="EMBL" id="JARPZN010000013">
    <property type="protein sequence ID" value="MDT2691378.1"/>
    <property type="molecule type" value="Genomic_DNA"/>
</dbReference>
<evidence type="ECO:0000256" key="1">
    <source>
        <dbReference type="SAM" id="MobiDB-lite"/>
    </source>
</evidence>
<feature type="compositionally biased region" description="Basic and acidic residues" evidence="1">
    <location>
        <begin position="14"/>
        <end position="50"/>
    </location>
</feature>
<gene>
    <name evidence="3" type="ORF">EGM181_05055</name>
    <name evidence="4" type="ORF">NCTC12360_01565</name>
    <name evidence="2" type="ORF">P7E30_14475</name>
</gene>
<evidence type="ECO:0000313" key="2">
    <source>
        <dbReference type="EMBL" id="MDT2691378.1"/>
    </source>
</evidence>
<name>A0A366U591_ENTGA</name>
<keyword evidence="5" id="KW-1185">Reference proteome</keyword>
<dbReference type="AlphaFoldDB" id="A0A366U591"/>
<evidence type="ECO:0000313" key="4">
    <source>
        <dbReference type="EMBL" id="STD83105.1"/>
    </source>
</evidence>
<dbReference type="Proteomes" id="UP000254807">
    <property type="component" value="Unassembled WGS sequence"/>
</dbReference>
<reference evidence="3 6" key="2">
    <citation type="submission" date="2020-03" db="EMBL/GenBank/DDBJ databases">
        <title>Characterization of ganglioside-mimicking enterococci.</title>
        <authorList>
            <person name="Patry R.T."/>
            <person name="Nothaft H."/>
            <person name="Bridger R."/>
            <person name="Shajahan A."/>
            <person name="Huynh S."/>
            <person name="Sanchez S."/>
            <person name="Azadi P."/>
            <person name="Cooper K."/>
            <person name="Miller W.G."/>
            <person name="Parker C.T."/>
            <person name="Wells L."/>
            <person name="Szymanski C.M."/>
        </authorList>
    </citation>
    <scope>NUCLEOTIDE SEQUENCE [LARGE SCALE GENOMIC DNA]</scope>
    <source>
        <strain evidence="3 6">EGM181</strain>
    </source>
</reference>
<evidence type="ECO:0000313" key="7">
    <source>
        <dbReference type="Proteomes" id="UP001183682"/>
    </source>
</evidence>
<feature type="region of interest" description="Disordered" evidence="1">
    <location>
        <begin position="1"/>
        <end position="50"/>
    </location>
</feature>
<organism evidence="2 7">
    <name type="scientific">Enterococcus gallinarum</name>
    <dbReference type="NCBI Taxonomy" id="1353"/>
    <lineage>
        <taxon>Bacteria</taxon>
        <taxon>Bacillati</taxon>
        <taxon>Bacillota</taxon>
        <taxon>Bacilli</taxon>
        <taxon>Lactobacillales</taxon>
        <taxon>Enterococcaceae</taxon>
        <taxon>Enterococcus</taxon>
    </lineage>
</organism>